<evidence type="ECO:0000256" key="1">
    <source>
        <dbReference type="ARBA" id="ARBA00004141"/>
    </source>
</evidence>
<evidence type="ECO:0000256" key="5">
    <source>
        <dbReference type="ARBA" id="ARBA00023136"/>
    </source>
</evidence>
<organism evidence="7 8">
    <name type="scientific">Canicola haemoglobinophilus</name>
    <dbReference type="NCBI Taxonomy" id="733"/>
    <lineage>
        <taxon>Bacteria</taxon>
        <taxon>Pseudomonadati</taxon>
        <taxon>Pseudomonadota</taxon>
        <taxon>Gammaproteobacteria</taxon>
        <taxon>Pasteurellales</taxon>
        <taxon>Pasteurellaceae</taxon>
        <taxon>Canicola</taxon>
    </lineage>
</organism>
<sequence>MAFCLKIKNPPLKIEKSSILARNFIHGEKIMEKSNSIFKQMFSRNMLICVFTGFSSGLPLYIIISLLPLWLRKEQVDLETLGYFTAVTLPFTWKFLWAPLLDRFVPPFLGRRRGWMLISQILLIVSLSSFGFLQPNSSFNLQLIAGIATLVAFFSASQDIVLDAYRREILSDLELGLGNSIHVNAYRVAGLIPGSLSLILADHLPWKTVFIITALFMLPGILMTLFLSKEPQIELKSHRTLKENVIEPFKEFFTRKGTYSALGILAFIFLYKIGDSMATALISPFYLDMGYNMTQIGLVVKNSSLWPMLIASIVGGIIMLKIGINRALWLFGVVQIVTILGFAWLAKLGPFKEVDNFALISLSLVVAAEYIGIGLGTSAFVAFMARETNPLYTATQLALFTSFAALPRATLNTQAGVLIKYFGYYDYFWFCFWLAIPGMLCLFWVAPWNEKAKATE</sequence>
<feature type="transmembrane region" description="Helical" evidence="6">
    <location>
        <begin position="139"/>
        <end position="162"/>
    </location>
</feature>
<feature type="transmembrane region" description="Helical" evidence="6">
    <location>
        <begin position="83"/>
        <end position="102"/>
    </location>
</feature>
<gene>
    <name evidence="7" type="primary">ampG</name>
    <name evidence="7" type="ORF">NCTC1659_01651</name>
</gene>
<feature type="transmembrane region" description="Helical" evidence="6">
    <location>
        <begin position="303"/>
        <end position="320"/>
    </location>
</feature>
<dbReference type="PANTHER" id="PTHR12778">
    <property type="entry name" value="SOLUTE CARRIER FAMILY 33 ACETYL-COA TRANSPORTER -RELATED"/>
    <property type="match status" value="1"/>
</dbReference>
<evidence type="ECO:0000313" key="7">
    <source>
        <dbReference type="EMBL" id="STO60362.1"/>
    </source>
</evidence>
<feature type="transmembrane region" description="Helical" evidence="6">
    <location>
        <begin position="390"/>
        <end position="407"/>
    </location>
</feature>
<protein>
    <submittedName>
        <fullName evidence="7">AmpG protein</fullName>
    </submittedName>
</protein>
<evidence type="ECO:0000256" key="6">
    <source>
        <dbReference type="SAM" id="Phobius"/>
    </source>
</evidence>
<dbReference type="EMBL" id="UGHF01000001">
    <property type="protein sequence ID" value="STO60362.1"/>
    <property type="molecule type" value="Genomic_DNA"/>
</dbReference>
<keyword evidence="2" id="KW-0813">Transport</keyword>
<dbReference type="NCBIfam" id="TIGR00901">
    <property type="entry name" value="2A0125"/>
    <property type="match status" value="1"/>
</dbReference>
<dbReference type="Gene3D" id="1.20.1250.20">
    <property type="entry name" value="MFS general substrate transporter like domains"/>
    <property type="match status" value="1"/>
</dbReference>
<dbReference type="InterPro" id="IPR004752">
    <property type="entry name" value="AmpG_permease/AT-1"/>
</dbReference>
<dbReference type="FunFam" id="1.20.1250.20:FF:000613">
    <property type="entry name" value="AmpG protein"/>
    <property type="match status" value="1"/>
</dbReference>
<evidence type="ECO:0000256" key="3">
    <source>
        <dbReference type="ARBA" id="ARBA00022692"/>
    </source>
</evidence>
<feature type="transmembrane region" description="Helical" evidence="6">
    <location>
        <begin position="327"/>
        <end position="346"/>
    </location>
</feature>
<reference evidence="7 8" key="1">
    <citation type="submission" date="2018-06" db="EMBL/GenBank/DDBJ databases">
        <authorList>
            <consortium name="Pathogen Informatics"/>
            <person name="Doyle S."/>
        </authorList>
    </citation>
    <scope>NUCLEOTIDE SEQUENCE [LARGE SCALE GENOMIC DNA]</scope>
    <source>
        <strain evidence="7 8">NCTC1659</strain>
    </source>
</reference>
<feature type="transmembrane region" description="Helical" evidence="6">
    <location>
        <begin position="358"/>
        <end position="383"/>
    </location>
</feature>
<dbReference type="Pfam" id="PF07690">
    <property type="entry name" value="MFS_1"/>
    <property type="match status" value="1"/>
</dbReference>
<proteinExistence type="predicted"/>
<comment type="subcellular location">
    <subcellularLocation>
        <location evidence="1">Membrane</location>
        <topology evidence="1">Multi-pass membrane protein</topology>
    </subcellularLocation>
</comment>
<dbReference type="InterPro" id="IPR036259">
    <property type="entry name" value="MFS_trans_sf"/>
</dbReference>
<evidence type="ECO:0000256" key="4">
    <source>
        <dbReference type="ARBA" id="ARBA00022989"/>
    </source>
</evidence>
<keyword evidence="4 6" id="KW-1133">Transmembrane helix</keyword>
<keyword evidence="3 6" id="KW-0812">Transmembrane</keyword>
<feature type="transmembrane region" description="Helical" evidence="6">
    <location>
        <begin position="207"/>
        <end position="227"/>
    </location>
</feature>
<feature type="transmembrane region" description="Helical" evidence="6">
    <location>
        <begin position="427"/>
        <end position="446"/>
    </location>
</feature>
<accession>A0A377HV78</accession>
<evidence type="ECO:0000256" key="2">
    <source>
        <dbReference type="ARBA" id="ARBA00022448"/>
    </source>
</evidence>
<dbReference type="InterPro" id="IPR011701">
    <property type="entry name" value="MFS"/>
</dbReference>
<feature type="transmembrane region" description="Helical" evidence="6">
    <location>
        <begin position="46"/>
        <end position="71"/>
    </location>
</feature>
<dbReference type="PANTHER" id="PTHR12778:SF10">
    <property type="entry name" value="MAJOR FACILITATOR SUPERFAMILY DOMAIN-CONTAINING PROTEIN 3"/>
    <property type="match status" value="1"/>
</dbReference>
<evidence type="ECO:0000313" key="8">
    <source>
        <dbReference type="Proteomes" id="UP000254329"/>
    </source>
</evidence>
<feature type="transmembrane region" description="Helical" evidence="6">
    <location>
        <begin position="259"/>
        <end position="283"/>
    </location>
</feature>
<dbReference type="GO" id="GO:0022857">
    <property type="term" value="F:transmembrane transporter activity"/>
    <property type="evidence" value="ECO:0007669"/>
    <property type="project" value="InterPro"/>
</dbReference>
<name>A0A377HV78_9PAST</name>
<dbReference type="SUPFAM" id="SSF103473">
    <property type="entry name" value="MFS general substrate transporter"/>
    <property type="match status" value="1"/>
</dbReference>
<feature type="transmembrane region" description="Helical" evidence="6">
    <location>
        <begin position="114"/>
        <end position="133"/>
    </location>
</feature>
<dbReference type="CDD" id="cd17486">
    <property type="entry name" value="MFS_AmpG_like"/>
    <property type="match status" value="1"/>
</dbReference>
<dbReference type="Proteomes" id="UP000254329">
    <property type="component" value="Unassembled WGS sequence"/>
</dbReference>
<dbReference type="GO" id="GO:0016020">
    <property type="term" value="C:membrane"/>
    <property type="evidence" value="ECO:0007669"/>
    <property type="project" value="UniProtKB-SubCell"/>
</dbReference>
<dbReference type="STRING" id="733.B0186_00710"/>
<feature type="transmembrane region" description="Helical" evidence="6">
    <location>
        <begin position="183"/>
        <end position="201"/>
    </location>
</feature>
<keyword evidence="8" id="KW-1185">Reference proteome</keyword>
<dbReference type="AlphaFoldDB" id="A0A377HV78"/>
<keyword evidence="5 6" id="KW-0472">Membrane</keyword>